<reference evidence="1 2" key="1">
    <citation type="submission" date="2024-10" db="EMBL/GenBank/DDBJ databases">
        <title>The Natural Products Discovery Center: Release of the First 8490 Sequenced Strains for Exploring Actinobacteria Biosynthetic Diversity.</title>
        <authorList>
            <person name="Kalkreuter E."/>
            <person name="Kautsar S.A."/>
            <person name="Yang D."/>
            <person name="Bader C.D."/>
            <person name="Teijaro C.N."/>
            <person name="Fluegel L."/>
            <person name="Davis C.M."/>
            <person name="Simpson J.R."/>
            <person name="Lauterbach L."/>
            <person name="Steele A.D."/>
            <person name="Gui C."/>
            <person name="Meng S."/>
            <person name="Li G."/>
            <person name="Viehrig K."/>
            <person name="Ye F."/>
            <person name="Su P."/>
            <person name="Kiefer A.F."/>
            <person name="Nichols A."/>
            <person name="Cepeda A.J."/>
            <person name="Yan W."/>
            <person name="Fan B."/>
            <person name="Jiang Y."/>
            <person name="Adhikari A."/>
            <person name="Zheng C.-J."/>
            <person name="Schuster L."/>
            <person name="Cowan T.M."/>
            <person name="Smanski M.J."/>
            <person name="Chevrette M.G."/>
            <person name="De Carvalho L.P.S."/>
            <person name="Shen B."/>
        </authorList>
    </citation>
    <scope>NUCLEOTIDE SEQUENCE [LARGE SCALE GENOMIC DNA]</scope>
    <source>
        <strain evidence="1 2">NPDC004045</strain>
    </source>
</reference>
<keyword evidence="2" id="KW-1185">Reference proteome</keyword>
<sequence>MSTTLQDNRMEVLLPQALDPAALDSLLRLHVEVALARTGRHLVAFDHGPSQPSSPGVACWPVTYTSDADETARTPPSHT</sequence>
<proteinExistence type="predicted"/>
<gene>
    <name evidence="1" type="ORF">ACFYTF_27100</name>
</gene>
<evidence type="ECO:0000313" key="1">
    <source>
        <dbReference type="EMBL" id="MFF0546509.1"/>
    </source>
</evidence>
<organism evidence="1 2">
    <name type="scientific">Nocardia thailandica</name>
    <dbReference type="NCBI Taxonomy" id="257275"/>
    <lineage>
        <taxon>Bacteria</taxon>
        <taxon>Bacillati</taxon>
        <taxon>Actinomycetota</taxon>
        <taxon>Actinomycetes</taxon>
        <taxon>Mycobacteriales</taxon>
        <taxon>Nocardiaceae</taxon>
        <taxon>Nocardia</taxon>
    </lineage>
</organism>
<accession>A0ABW6PVV7</accession>
<comment type="caution">
    <text evidence="1">The sequence shown here is derived from an EMBL/GenBank/DDBJ whole genome shotgun (WGS) entry which is preliminary data.</text>
</comment>
<dbReference type="Proteomes" id="UP001601444">
    <property type="component" value="Unassembled WGS sequence"/>
</dbReference>
<evidence type="ECO:0000313" key="2">
    <source>
        <dbReference type="Proteomes" id="UP001601444"/>
    </source>
</evidence>
<name>A0ABW6PVV7_9NOCA</name>
<dbReference type="RefSeq" id="WP_387702851.1">
    <property type="nucleotide sequence ID" value="NZ_JBIAMX010000021.1"/>
</dbReference>
<dbReference type="EMBL" id="JBIAMX010000021">
    <property type="protein sequence ID" value="MFF0546509.1"/>
    <property type="molecule type" value="Genomic_DNA"/>
</dbReference>
<protein>
    <submittedName>
        <fullName evidence="1">Uncharacterized protein</fullName>
    </submittedName>
</protein>